<evidence type="ECO:0000313" key="1">
    <source>
        <dbReference type="EMBL" id="AIX03691.1"/>
    </source>
</evidence>
<reference evidence="1 2" key="1">
    <citation type="journal article" date="2001" name="J. Virol.">
        <title>Complete genome sequence of the shrimp white spot bacilliform virus.</title>
        <authorList>
            <person name="Yang F."/>
            <person name="He J."/>
            <person name="Lin X."/>
            <person name="Li Q."/>
            <person name="Pan D."/>
            <person name="Zhang X."/>
            <person name="Xu X."/>
        </authorList>
    </citation>
    <scope>NUCLEOTIDE SEQUENCE [LARGE SCALE GENOMIC DNA]</scope>
    <source>
        <strain evidence="2">Isolate Shrimp/China/Tongan/1996</strain>
    </source>
</reference>
<keyword evidence="2" id="KW-1185">Reference proteome</keyword>
<accession>A0A0A0Y6U6</accession>
<dbReference type="Proteomes" id="UP000000327">
    <property type="component" value="Segment"/>
</dbReference>
<evidence type="ECO:0000313" key="2">
    <source>
        <dbReference type="Proteomes" id="UP000000327"/>
    </source>
</evidence>
<dbReference type="EMBL" id="AF332093">
    <property type="protein sequence ID" value="AIX03691.1"/>
    <property type="molecule type" value="Genomic_DNA"/>
</dbReference>
<name>A0A0A0Y6U6_WSSVS</name>
<proteinExistence type="predicted"/>
<protein>
    <submittedName>
        <fullName evidence="1">Wsv471</fullName>
    </submittedName>
</protein>
<sequence>MPGAITLSVAMMPEQLSATADFTLPIEPLISINEILRPVGFAVGVSVSAAAAFLVHPSSKSSILEEGAFSIKEFKKDADFTVELELLLMVEEALERIRPNIVVYLYGRS</sequence>
<organismHost>
    <name type="scientific">Crustacea</name>
    <name type="common">crustaceans</name>
    <dbReference type="NCBI Taxonomy" id="6657"/>
</organismHost>
<organism evidence="1 2">
    <name type="scientific">White spot syndrome virus (isolate Shrimp/China/Tongan/1996)</name>
    <name type="common">WSSV</name>
    <name type="synonym">White spot bacilliform virus</name>
    <dbReference type="NCBI Taxonomy" id="654913"/>
    <lineage>
        <taxon>Viruses</taxon>
        <taxon>Viruses incertae sedis</taxon>
        <taxon>Naldaviricetes</taxon>
        <taxon>Nimaviridae</taxon>
        <taxon>Whispovirus</taxon>
        <taxon>White spot syndrome virus</taxon>
    </lineage>
</organism>